<dbReference type="InterPro" id="IPR007822">
    <property type="entry name" value="LANC-like"/>
</dbReference>
<dbReference type="EMBL" id="BLIO01000001">
    <property type="protein sequence ID" value="GFE16360.1"/>
    <property type="molecule type" value="Genomic_DNA"/>
</dbReference>
<feature type="domain" description="Lantibiotic biosynthesis protein dehydration" evidence="1">
    <location>
        <begin position="109"/>
        <end position="480"/>
    </location>
</feature>
<dbReference type="GO" id="GO:0005975">
    <property type="term" value="P:carbohydrate metabolic process"/>
    <property type="evidence" value="ECO:0007669"/>
    <property type="project" value="InterPro"/>
</dbReference>
<dbReference type="GO" id="GO:0031179">
    <property type="term" value="P:peptide modification"/>
    <property type="evidence" value="ECO:0007669"/>
    <property type="project" value="InterPro"/>
</dbReference>
<comment type="caution">
    <text evidence="2">The sequence shown here is derived from an EMBL/GenBank/DDBJ whole genome shotgun (WGS) entry which is preliminary data.</text>
</comment>
<dbReference type="InterPro" id="IPR012341">
    <property type="entry name" value="6hp_glycosidase-like_sf"/>
</dbReference>
<dbReference type="InterPro" id="IPR017146">
    <property type="entry name" value="Lanti_2_LanM"/>
</dbReference>
<dbReference type="NCBIfam" id="TIGR03897">
    <property type="entry name" value="lanti_2_LanM"/>
    <property type="match status" value="1"/>
</dbReference>
<evidence type="ECO:0000313" key="2">
    <source>
        <dbReference type="EMBL" id="GFE16360.1"/>
    </source>
</evidence>
<evidence type="ECO:0000259" key="1">
    <source>
        <dbReference type="Pfam" id="PF13575"/>
    </source>
</evidence>
<dbReference type="AlphaFoldDB" id="A0A640SZI0"/>
<gene>
    <name evidence="2" type="ORF">Sgleb_44070</name>
</gene>
<protein>
    <recommendedName>
        <fullName evidence="1">Lantibiotic biosynthesis protein dehydration domain-containing protein</fullName>
    </recommendedName>
</protein>
<proteinExistence type="predicted"/>
<organism evidence="2 3">
    <name type="scientific">Streptomyces glebosus</name>
    <dbReference type="NCBI Taxonomy" id="249580"/>
    <lineage>
        <taxon>Bacteria</taxon>
        <taxon>Bacillati</taxon>
        <taxon>Actinomycetota</taxon>
        <taxon>Actinomycetes</taxon>
        <taxon>Kitasatosporales</taxon>
        <taxon>Streptomycetaceae</taxon>
        <taxon>Streptomyces</taxon>
    </lineage>
</organism>
<dbReference type="SUPFAM" id="SSF158745">
    <property type="entry name" value="LanC-like"/>
    <property type="match status" value="1"/>
</dbReference>
<name>A0A640SZI0_9ACTN</name>
<reference evidence="2 3" key="1">
    <citation type="submission" date="2019-12" db="EMBL/GenBank/DDBJ databases">
        <title>Whole genome shotgun sequence of Streptomyces hygroscopicus subsp. glebosus NBRC 13786.</title>
        <authorList>
            <person name="Ichikawa N."/>
            <person name="Kimura A."/>
            <person name="Kitahashi Y."/>
            <person name="Komaki H."/>
            <person name="Tamura T."/>
        </authorList>
    </citation>
    <scope>NUCLEOTIDE SEQUENCE [LARGE SCALE GENOMIC DNA]</scope>
    <source>
        <strain evidence="2 3">NBRC 13786</strain>
    </source>
</reference>
<dbReference type="Pfam" id="PF05147">
    <property type="entry name" value="LANC_like"/>
    <property type="match status" value="1"/>
</dbReference>
<dbReference type="PIRSF" id="PIRSF037228">
    <property type="entry name" value="Lant_mod_RumM"/>
    <property type="match status" value="1"/>
</dbReference>
<dbReference type="SMART" id="SM01260">
    <property type="entry name" value="LANC_like"/>
    <property type="match status" value="1"/>
</dbReference>
<dbReference type="Pfam" id="PF13575">
    <property type="entry name" value="DUF4135"/>
    <property type="match status" value="1"/>
</dbReference>
<dbReference type="Gene3D" id="1.50.10.10">
    <property type="match status" value="1"/>
</dbReference>
<accession>A0A640SZI0</accession>
<evidence type="ECO:0000313" key="3">
    <source>
        <dbReference type="Proteomes" id="UP000430079"/>
    </source>
</evidence>
<keyword evidence="3" id="KW-1185">Reference proteome</keyword>
<dbReference type="RefSeq" id="WP_190143312.1">
    <property type="nucleotide sequence ID" value="NZ_BLIO01000001.1"/>
</dbReference>
<dbReference type="InterPro" id="IPR025410">
    <property type="entry name" value="Lant_dehyd"/>
</dbReference>
<dbReference type="Proteomes" id="UP000430079">
    <property type="component" value="Unassembled WGS sequence"/>
</dbReference>
<sequence length="917" mass="98782">MNHTEPSVSVTAFLPFYLRIAPRDSFAQSLAPLLDEVVAPESRDTVVHRMWDVLVCTVEGHSYRTLIGEFHQHREAMGLEPDAGSSAALESFTALLQDPAQHDALLDRYPMLRQRLATVTENILAACREVLDAYREDTRALSGAFGLDPSGEAITELEPSSSDPHNGNRRVVFLTTSGGHRLVYKPRALTGDAFLRDLYRAAEGHLTHSLDACVPESVTVAEHGWQRFTDPSPMHEAGQVPNYFYRFGALTCLLSAIGATDLHDENLLAYGEYPCVIDTETLLRGDGGVANDSLPHILINQMKNSVSSTMLLPVENPDSVIDVIMSGAGLIGEQQSEMRAPVVTDKHSDAIRVDWDPISYSHTMNVPTLGEEQQSIADHFPHVMAGYRDALAFLRTGDVEKTLAAYPDIPVRSVLRSTEVYSRYLDASTHPKYLVSQAEADRLHGLLSRKTRQLEPHQIAYLRESETAALNAGDIPYFFTHGSSTALASGTSSLPDFFKVSALDNAARGVRAAAGQHERYHQFLIEECLGGIATDPQGLSAHGVFGGDTLAQAVPGTWGFGIAEVLRDLAVTAEGPEGVQAGWLGSIGPDRNASTITPGNYIAFHDMGGISRLMRRAAALNPRYADLRQAADAGFAALSADYDELLNKMPESVFSGMASMLLSRPHGVDDGWTGELIGLMEQRGEELEADVSNGPAGVLMTVLSRIEQGHAHRSEHVEALSRMAFGAGRPAPTGGEMELAHGALGMQWAKARAGRVLDDKRLADEAFDWLSARLDAHRPAAPGWCKGAAGVLVAAGEICQAAGRLDWLADGRLFALADTMTVLDDGPVELSVCHGTSGVVQALVVAAGVTGDRTLLDRARTYQHDVLDRARRHGFYTGAAGRTSLIGYMLGWAGVADTDLMLASPDAGHRAPVALIG</sequence>